<dbReference type="EMBL" id="QYUL01000004">
    <property type="protein sequence ID" value="RJF78201.1"/>
    <property type="molecule type" value="Genomic_DNA"/>
</dbReference>
<evidence type="ECO:0000313" key="3">
    <source>
        <dbReference type="EMBL" id="RJF78201.1"/>
    </source>
</evidence>
<reference evidence="3 4" key="1">
    <citation type="submission" date="2018-09" db="EMBL/GenBank/DDBJ databases">
        <authorList>
            <person name="Zhu H."/>
        </authorList>
    </citation>
    <scope>NUCLEOTIDE SEQUENCE [LARGE SCALE GENOMIC DNA]</scope>
    <source>
        <strain evidence="3 4">K2W22B-5</strain>
    </source>
</reference>
<comment type="caution">
    <text evidence="3">The sequence shown here is derived from an EMBL/GenBank/DDBJ whole genome shotgun (WGS) entry which is preliminary data.</text>
</comment>
<proteinExistence type="predicted"/>
<evidence type="ECO:0000313" key="4">
    <source>
        <dbReference type="Proteomes" id="UP000283458"/>
    </source>
</evidence>
<feature type="domain" description="ACD" evidence="2">
    <location>
        <begin position="266"/>
        <end position="521"/>
    </location>
</feature>
<dbReference type="Proteomes" id="UP000283458">
    <property type="component" value="Unassembled WGS sequence"/>
</dbReference>
<sequence length="566" mass="60094">MPVAFLPPSPARRVAAAPAAGQRPPAKARRLDGAGAGRLQAAFNAHAPVAVQALFGGGAPGPLPNSFALPSGAGQALPDGLRQSAERFFQSDFSSVRLHVGPEAAAIGAHAFAAGDRIVFAPGALDTSSARGREVLGHELAHVVQQRAGRVRSPAAGLSVVDEPALEAEADRLGRAMAGASASQTSAAAYAEGGRDPGSVGESSTAQRCKVVQRMDFNGPTVGVEQELSGVKLACSNRDRGVIGEVRNGGEVLVEFTTDMGGDGLYTIELRTTPCVKANALEVEARKTATRVMLDAITSAGQERRAVDGDVDLRPADHAAGFSIKILQPRHSIRLEGGGDFSFSNQISMGVGTDALAVGDDPDADFIRNYAARTWYDQDLAERLPVEGLDEPGKARGAYALVASVITFLARLRREQGKGALDGSDDIAAGLHTPETKNRWGVLPRTPPWQWLKVLTAHDMGMVKAFIREEFSAERFDQAAYRYIMSEQDLAGHQIPAATINEKHSSVFEFREVPNELAPFVYGAHIPEAMSGPPTRLPPWAMDAILKRRPTQTDDSESSDDSDWDG</sequence>
<organism evidence="3 4">
    <name type="scientific">Azospirillum cavernae</name>
    <dbReference type="NCBI Taxonomy" id="2320860"/>
    <lineage>
        <taxon>Bacteria</taxon>
        <taxon>Pseudomonadati</taxon>
        <taxon>Pseudomonadota</taxon>
        <taxon>Alphaproteobacteria</taxon>
        <taxon>Rhodospirillales</taxon>
        <taxon>Azospirillaceae</taxon>
        <taxon>Azospirillum</taxon>
    </lineage>
</organism>
<accession>A0A418VPM4</accession>
<dbReference type="Gene3D" id="1.10.3680.20">
    <property type="entry name" value="Actin cross-linking domain"/>
    <property type="match status" value="1"/>
</dbReference>
<dbReference type="GO" id="GO:0007015">
    <property type="term" value="P:actin filament organization"/>
    <property type="evidence" value="ECO:0007669"/>
    <property type="project" value="InterPro"/>
</dbReference>
<dbReference type="InterPro" id="IPR025295">
    <property type="entry name" value="eCIS_core_dom"/>
</dbReference>
<dbReference type="Pfam" id="PF16671">
    <property type="entry name" value="ACD"/>
    <property type="match status" value="1"/>
</dbReference>
<protein>
    <submittedName>
        <fullName evidence="3">DUF4157 domain-containing protein</fullName>
    </submittedName>
</protein>
<gene>
    <name evidence="3" type="ORF">D3877_24090</name>
</gene>
<evidence type="ECO:0000259" key="2">
    <source>
        <dbReference type="Pfam" id="PF16671"/>
    </source>
</evidence>
<dbReference type="Pfam" id="PF13699">
    <property type="entry name" value="eCIS_core"/>
    <property type="match status" value="1"/>
</dbReference>
<dbReference type="InterPro" id="IPR032074">
    <property type="entry name" value="ACD_dom"/>
</dbReference>
<name>A0A418VPM4_9PROT</name>
<evidence type="ECO:0000259" key="1">
    <source>
        <dbReference type="Pfam" id="PF13699"/>
    </source>
</evidence>
<dbReference type="AlphaFoldDB" id="A0A418VPM4"/>
<keyword evidence="4" id="KW-1185">Reference proteome</keyword>
<feature type="domain" description="eCIS core" evidence="1">
    <location>
        <begin position="77"/>
        <end position="149"/>
    </location>
</feature>